<accession>A0A9P1PXK9</accession>
<sequence length="191" mass="20241">MTPEETLKATTEYLKNLQAMKTHYVAVGLPASKVGSKTYADGTSIIEIGAAHEFGAEIDHPGGTGYTATGGKAVFSRNDFMGPVTGITAAHKITIPERSFLRAPFTLKKSEINQAIERGVAAVGSGKMDADKALNLIGVVARNISVKAFETAGYGTWPDIKEATKKAKGSSGILIDKGELRGVITWEVRSE</sequence>
<comment type="caution">
    <text evidence="1">The sequence shown here is derived from an EMBL/GenBank/DDBJ whole genome shotgun (WGS) entry which is preliminary data.</text>
</comment>
<reference evidence="1 2" key="1">
    <citation type="submission" date="2015-03" db="EMBL/GenBank/DDBJ databases">
        <authorList>
            <consortium name="Pathogen Informatics"/>
            <person name="Murphy D."/>
        </authorList>
    </citation>
    <scope>NUCLEOTIDE SEQUENCE [LARGE SCALE GENOMIC DNA]</scope>
    <source>
        <strain evidence="1 2">IP27818</strain>
    </source>
</reference>
<dbReference type="Proteomes" id="UP000041356">
    <property type="component" value="Unassembled WGS sequence"/>
</dbReference>
<proteinExistence type="predicted"/>
<dbReference type="EMBL" id="CPZF01000009">
    <property type="protein sequence ID" value="CNG09678.1"/>
    <property type="molecule type" value="Genomic_DNA"/>
</dbReference>
<protein>
    <submittedName>
        <fullName evidence="1">Mu-like prophage protein gpG</fullName>
    </submittedName>
</protein>
<evidence type="ECO:0000313" key="2">
    <source>
        <dbReference type="Proteomes" id="UP000041356"/>
    </source>
</evidence>
<name>A0A9P1PXK9_YEREN</name>
<evidence type="ECO:0000313" key="1">
    <source>
        <dbReference type="EMBL" id="CNG09678.1"/>
    </source>
</evidence>
<gene>
    <name evidence="1" type="ORF">ERS137939_03215</name>
</gene>
<dbReference type="AlphaFoldDB" id="A0A9P1PXK9"/>
<dbReference type="RefSeq" id="WP_050131694.1">
    <property type="nucleotide sequence ID" value="NZ_CPZF01000009.1"/>
</dbReference>
<organism evidence="1 2">
    <name type="scientific">Yersinia enterocolitica</name>
    <dbReference type="NCBI Taxonomy" id="630"/>
    <lineage>
        <taxon>Bacteria</taxon>
        <taxon>Pseudomonadati</taxon>
        <taxon>Pseudomonadota</taxon>
        <taxon>Gammaproteobacteria</taxon>
        <taxon>Enterobacterales</taxon>
        <taxon>Yersiniaceae</taxon>
        <taxon>Yersinia</taxon>
    </lineage>
</organism>